<keyword evidence="1 2" id="KW-0067">ATP-binding</keyword>
<dbReference type="PIRSF" id="PIRSF006806">
    <property type="entry name" value="FTHF_cligase"/>
    <property type="match status" value="1"/>
</dbReference>
<keyword evidence="4" id="KW-1185">Reference proteome</keyword>
<protein>
    <recommendedName>
        <fullName evidence="2">5-formyltetrahydrofolate cyclo-ligase</fullName>
        <ecNumber evidence="2">6.3.3.2</ecNumber>
    </recommendedName>
</protein>
<dbReference type="EMBL" id="JJMP01000003">
    <property type="protein sequence ID" value="RYC52164.1"/>
    <property type="molecule type" value="Genomic_DNA"/>
</dbReference>
<evidence type="ECO:0000313" key="3">
    <source>
        <dbReference type="EMBL" id="RYC52164.1"/>
    </source>
</evidence>
<reference evidence="3 4" key="1">
    <citation type="submission" date="2014-04" db="EMBL/GenBank/DDBJ databases">
        <title>Whole genome of Muricauda olearia.</title>
        <authorList>
            <person name="Zhang X.-H."/>
            <person name="Tang K."/>
        </authorList>
    </citation>
    <scope>NUCLEOTIDE SEQUENCE [LARGE SCALE GENOMIC DNA]</scope>
    <source>
        <strain evidence="3 4">Th120</strain>
    </source>
</reference>
<dbReference type="AlphaFoldDB" id="A0A444VMZ5"/>
<dbReference type="GO" id="GO:0035999">
    <property type="term" value="P:tetrahydrofolate interconversion"/>
    <property type="evidence" value="ECO:0007669"/>
    <property type="project" value="TreeGrafter"/>
</dbReference>
<dbReference type="EC" id="6.3.3.2" evidence="2"/>
<dbReference type="Pfam" id="PF01812">
    <property type="entry name" value="5-FTHF_cyc-lig"/>
    <property type="match status" value="1"/>
</dbReference>
<sequence>MLKHELRKKYKQMRAELSDVSASDFSILLANHVLQIPIWDFFYFHTFLGIEENKEVDTLPLITLLQGKDKNVVIPKVSGENSMENYLLTDNTVFRKNKWHIPEPVDGIIVPEDKIDVVFLPLLAFDEHGHRVGYGKGYYDTFLHKCPKETIKIGLSFFKAEETLITDVHENDVTLDYCVTPGKVYTFNR</sequence>
<keyword evidence="2" id="KW-0460">Magnesium</keyword>
<name>A0A444VMZ5_9FLAO</name>
<accession>A0A444VMZ5</accession>
<keyword evidence="3" id="KW-0436">Ligase</keyword>
<keyword evidence="2" id="KW-0479">Metal-binding</keyword>
<dbReference type="InterPro" id="IPR002698">
    <property type="entry name" value="FTHF_cligase"/>
</dbReference>
<dbReference type="GO" id="GO:0046872">
    <property type="term" value="F:metal ion binding"/>
    <property type="evidence" value="ECO:0007669"/>
    <property type="project" value="UniProtKB-KW"/>
</dbReference>
<organism evidence="3 4">
    <name type="scientific">Flagellimonas olearia</name>
    <dbReference type="NCBI Taxonomy" id="552546"/>
    <lineage>
        <taxon>Bacteria</taxon>
        <taxon>Pseudomonadati</taxon>
        <taxon>Bacteroidota</taxon>
        <taxon>Flavobacteriia</taxon>
        <taxon>Flavobacteriales</taxon>
        <taxon>Flavobacteriaceae</taxon>
        <taxon>Flagellimonas</taxon>
    </lineage>
</organism>
<feature type="binding site" evidence="1">
    <location>
        <begin position="131"/>
        <end position="139"/>
    </location>
    <ligand>
        <name>ATP</name>
        <dbReference type="ChEBI" id="CHEBI:30616"/>
    </ligand>
</feature>
<feature type="binding site" evidence="1">
    <location>
        <position position="55"/>
    </location>
    <ligand>
        <name>substrate</name>
    </ligand>
</feature>
<comment type="cofactor">
    <cofactor evidence="2">
        <name>Mg(2+)</name>
        <dbReference type="ChEBI" id="CHEBI:18420"/>
    </cofactor>
</comment>
<dbReference type="NCBIfam" id="TIGR02727">
    <property type="entry name" value="MTHFS_bact"/>
    <property type="match status" value="1"/>
</dbReference>
<feature type="binding site" evidence="1">
    <location>
        <position position="50"/>
    </location>
    <ligand>
        <name>substrate</name>
    </ligand>
</feature>
<keyword evidence="1 2" id="KW-0547">Nucleotide-binding</keyword>
<dbReference type="SUPFAM" id="SSF100950">
    <property type="entry name" value="NagB/RpiA/CoA transferase-like"/>
    <property type="match status" value="1"/>
</dbReference>
<comment type="catalytic activity">
    <reaction evidence="2">
        <text>(6S)-5-formyl-5,6,7,8-tetrahydrofolate + ATP = (6R)-5,10-methenyltetrahydrofolate + ADP + phosphate</text>
        <dbReference type="Rhea" id="RHEA:10488"/>
        <dbReference type="ChEBI" id="CHEBI:30616"/>
        <dbReference type="ChEBI" id="CHEBI:43474"/>
        <dbReference type="ChEBI" id="CHEBI:57455"/>
        <dbReference type="ChEBI" id="CHEBI:57457"/>
        <dbReference type="ChEBI" id="CHEBI:456216"/>
        <dbReference type="EC" id="6.3.3.2"/>
    </reaction>
</comment>
<dbReference type="PANTHER" id="PTHR23407:SF11">
    <property type="entry name" value="CHROMOSOME UNDETERMINED SCAFFOLD_24, WHOLE GENOME SHOTGUN SEQUENCE"/>
    <property type="match status" value="1"/>
</dbReference>
<dbReference type="GO" id="GO:0009396">
    <property type="term" value="P:folic acid-containing compound biosynthetic process"/>
    <property type="evidence" value="ECO:0007669"/>
    <property type="project" value="TreeGrafter"/>
</dbReference>
<dbReference type="InterPro" id="IPR024185">
    <property type="entry name" value="FTHF_cligase-like_sf"/>
</dbReference>
<evidence type="ECO:0000256" key="2">
    <source>
        <dbReference type="RuleBase" id="RU361279"/>
    </source>
</evidence>
<feature type="binding site" evidence="1">
    <location>
        <begin position="3"/>
        <end position="7"/>
    </location>
    <ligand>
        <name>ATP</name>
        <dbReference type="ChEBI" id="CHEBI:30616"/>
    </ligand>
</feature>
<dbReference type="GO" id="GO:0005524">
    <property type="term" value="F:ATP binding"/>
    <property type="evidence" value="ECO:0007669"/>
    <property type="project" value="UniProtKB-KW"/>
</dbReference>
<dbReference type="Gene3D" id="3.40.50.10420">
    <property type="entry name" value="NagB/RpiA/CoA transferase-like"/>
    <property type="match status" value="1"/>
</dbReference>
<comment type="caution">
    <text evidence="3">The sequence shown here is derived from an EMBL/GenBank/DDBJ whole genome shotgun (WGS) entry which is preliminary data.</text>
</comment>
<gene>
    <name evidence="3" type="ORF">DN53_09780</name>
</gene>
<proteinExistence type="inferred from homology"/>
<dbReference type="PANTHER" id="PTHR23407">
    <property type="entry name" value="ATPASE INHIBITOR/5-FORMYLTETRAHYDROFOLATE CYCLO-LIGASE"/>
    <property type="match status" value="1"/>
</dbReference>
<dbReference type="GO" id="GO:0030272">
    <property type="term" value="F:5-formyltetrahydrofolate cyclo-ligase activity"/>
    <property type="evidence" value="ECO:0007669"/>
    <property type="project" value="UniProtKB-EC"/>
</dbReference>
<comment type="similarity">
    <text evidence="2">Belongs to the 5-formyltetrahydrofolate cyclo-ligase family.</text>
</comment>
<dbReference type="Proteomes" id="UP000290261">
    <property type="component" value="Unassembled WGS sequence"/>
</dbReference>
<dbReference type="RefSeq" id="WP_129653702.1">
    <property type="nucleotide sequence ID" value="NZ_ML142908.1"/>
</dbReference>
<dbReference type="InterPro" id="IPR037171">
    <property type="entry name" value="NagB/RpiA_transferase-like"/>
</dbReference>
<evidence type="ECO:0000256" key="1">
    <source>
        <dbReference type="PIRSR" id="PIRSR006806-1"/>
    </source>
</evidence>
<evidence type="ECO:0000313" key="4">
    <source>
        <dbReference type="Proteomes" id="UP000290261"/>
    </source>
</evidence>